<evidence type="ECO:0000313" key="3">
    <source>
        <dbReference type="Proteomes" id="UP000325440"/>
    </source>
</evidence>
<gene>
    <name evidence="2" type="ORF">CINCED_3A001039</name>
</gene>
<name>A0A5E4M099_9HEMI</name>
<protein>
    <submittedName>
        <fullName evidence="2">Uncharacterized protein</fullName>
    </submittedName>
</protein>
<feature type="compositionally biased region" description="Polar residues" evidence="1">
    <location>
        <begin position="1123"/>
        <end position="1134"/>
    </location>
</feature>
<feature type="compositionally biased region" description="Polar residues" evidence="1">
    <location>
        <begin position="1084"/>
        <end position="1105"/>
    </location>
</feature>
<sequence>MTLLWKEVPGQQTISPDNIQEINSLNLPSANELLWTTTLSYCNVYFLVHKILISVGVPLDSVVISNDELAAILIPDNPGESGSNSPLEFLRFIEASQYIDDFVFDTIGHINITDPDINTGRKIWDSIEDSMIVFMENILLLTNQVNQMMHDINNELLINRTNMDKMTMIYLYIDIFDQTVDAVWNNSVPYKEAFNFFKTLNLESIMNNVQMIVNQEEDDDNHLKPREFIRMKLIKVYELYVDAFTSFYDCSSDKTHWSQLDFIKWYDLSSSKSIFDYVISKLLSHTTTLTARTHDIYKYNYNSPNILTITSMIQEYVETNLNYIIQFVKTPLQNIITINDEEIINGVTLSSSFNDGDISVDTLLSVNNGNEYKERIKNIENKWIDTNINTVINYILDKYSKSECDTDINHNNKLMFWAELITIDAQNVNVLESSIYALVLIKNVENIVTCTIQESSLTLNTEQTIKNLLTEIDEKLNALYFYNMYSLIYHGKYIIPNLWDNVIKDKNNIFNLLDWLNQNSPTTVIPHWPNDEFCDKMYIKNLVQLASVSSDMLYDVTFTSIYRALKKKKNVDEGAKTDVLYILQDLEESKKVYKELLHRIKKFISINMKYIKTEFEENSDLNQAATQEITKIIKYKLFASTELIIPSFIQGEYFGTVEPQNIKYYTDHFKTLNDVFCMYFYDEVKMISNDITLKKLIETYEEDIDKIFTYLMDMEINYSNSEDKYGQLLINSIRCAKHLFKIVITDLKSRLREKKTLKLDGFDQEIKHRLNIAVAIIMEDFIRCDEYLQKTTTNARFYNTKYLYSQSVIDLTQITTEMDYENMFEITLAVQDGKDDMKSLLTLSSQDSSANLIKPVTTAKFDENEQKNTPKTDIEVNSVLKIGDKSDTTGNHESLSSSTNIKSKITTVGSVKSLGSLNIQSNDQVSKKVDSGVSSLLEKIDQPSNPVQDSANTLVDGKAVTTKQTTSVTSKLQETSVLDQQQKPVQIPQINDPSLANQADPSNPSSSQDSGSIFDLFGKSNTPVPSPTKSIITTGSADLDQQPKPNENAQPSDPVASVQGKSIDPALTKGIGSIIGSFEKSDTHLTSSTQSNSPGGSLNIQSNDQVSKKVDSGVSSLLEKIEQPSNPVQDSANTLVDGKALTTKQTTSVTSKLQETSVLDQQQKPVQIPQINDPSLANQADPSNPSSSQDSGSIFDLFGKSNTPVPSPTKSIITTSNSS</sequence>
<dbReference type="OrthoDB" id="6618732at2759"/>
<feature type="region of interest" description="Disordered" evidence="1">
    <location>
        <begin position="1082"/>
        <end position="1219"/>
    </location>
</feature>
<organism evidence="2 3">
    <name type="scientific">Cinara cedri</name>
    <dbReference type="NCBI Taxonomy" id="506608"/>
    <lineage>
        <taxon>Eukaryota</taxon>
        <taxon>Metazoa</taxon>
        <taxon>Ecdysozoa</taxon>
        <taxon>Arthropoda</taxon>
        <taxon>Hexapoda</taxon>
        <taxon>Insecta</taxon>
        <taxon>Pterygota</taxon>
        <taxon>Neoptera</taxon>
        <taxon>Paraneoptera</taxon>
        <taxon>Hemiptera</taxon>
        <taxon>Sternorrhyncha</taxon>
        <taxon>Aphidomorpha</taxon>
        <taxon>Aphidoidea</taxon>
        <taxon>Aphididae</taxon>
        <taxon>Lachninae</taxon>
        <taxon>Cinara</taxon>
    </lineage>
</organism>
<dbReference type="Proteomes" id="UP000325440">
    <property type="component" value="Unassembled WGS sequence"/>
</dbReference>
<feature type="compositionally biased region" description="Polar residues" evidence="1">
    <location>
        <begin position="1142"/>
        <end position="1176"/>
    </location>
</feature>
<feature type="compositionally biased region" description="Low complexity" evidence="1">
    <location>
        <begin position="996"/>
        <end position="1010"/>
    </location>
</feature>
<feature type="region of interest" description="Disordered" evidence="1">
    <location>
        <begin position="989"/>
        <end position="1062"/>
    </location>
</feature>
<dbReference type="AlphaFoldDB" id="A0A5E4M099"/>
<feature type="compositionally biased region" description="Polar residues" evidence="1">
    <location>
        <begin position="1019"/>
        <end position="1036"/>
    </location>
</feature>
<feature type="compositionally biased region" description="Low complexity" evidence="1">
    <location>
        <begin position="1177"/>
        <end position="1191"/>
    </location>
</feature>
<feature type="compositionally biased region" description="Polar residues" evidence="1">
    <location>
        <begin position="1200"/>
        <end position="1219"/>
    </location>
</feature>
<dbReference type="EMBL" id="CABPRJ010000007">
    <property type="protein sequence ID" value="VVC24950.1"/>
    <property type="molecule type" value="Genomic_DNA"/>
</dbReference>
<feature type="compositionally biased region" description="Polar residues" evidence="1">
    <location>
        <begin position="974"/>
        <end position="984"/>
    </location>
</feature>
<evidence type="ECO:0000313" key="2">
    <source>
        <dbReference type="EMBL" id="VVC24950.1"/>
    </source>
</evidence>
<reference evidence="2 3" key="1">
    <citation type="submission" date="2019-08" db="EMBL/GenBank/DDBJ databases">
        <authorList>
            <person name="Alioto T."/>
            <person name="Alioto T."/>
            <person name="Gomez Garrido J."/>
        </authorList>
    </citation>
    <scope>NUCLEOTIDE SEQUENCE [LARGE SCALE GENOMIC DNA]</scope>
</reference>
<keyword evidence="3" id="KW-1185">Reference proteome</keyword>
<feature type="region of interest" description="Disordered" evidence="1">
    <location>
        <begin position="965"/>
        <end position="984"/>
    </location>
</feature>
<evidence type="ECO:0000256" key="1">
    <source>
        <dbReference type="SAM" id="MobiDB-lite"/>
    </source>
</evidence>
<proteinExistence type="predicted"/>
<accession>A0A5E4M099</accession>